<reference evidence="7" key="1">
    <citation type="submission" date="2020-07" db="EMBL/GenBank/DDBJ databases">
        <title>Severe corrosion of carbon steel in oil field produced water can be linked to methanogenic archaea containing a special type of NiFe hydrogenase.</title>
        <authorList>
            <person name="Lahme S."/>
            <person name="Mand J."/>
            <person name="Longwell J."/>
            <person name="Smith R."/>
            <person name="Enning D."/>
        </authorList>
    </citation>
    <scope>NUCLEOTIDE SEQUENCE</scope>
    <source>
        <strain evidence="7">MIC098Bin6</strain>
    </source>
</reference>
<evidence type="ECO:0000256" key="1">
    <source>
        <dbReference type="ARBA" id="ARBA00004651"/>
    </source>
</evidence>
<evidence type="ECO:0000313" key="8">
    <source>
        <dbReference type="Proteomes" id="UP000706172"/>
    </source>
</evidence>
<evidence type="ECO:0000256" key="5">
    <source>
        <dbReference type="ARBA" id="ARBA00023136"/>
    </source>
</evidence>
<sequence>AFHETVSVPFACIAIGILSFSLGVRSDFRSQSSGTGLGISLFLLYYLLLAAGWSGGENGVYPPVIGMWMPNLVLGGLGILFLNKAAKGTPT</sequence>
<dbReference type="AlphaFoldDB" id="A0A931CSB2"/>
<proteinExistence type="predicted"/>
<feature type="transmembrane region" description="Helical" evidence="6">
    <location>
        <begin position="60"/>
        <end position="82"/>
    </location>
</feature>
<dbReference type="Pfam" id="PF03739">
    <property type="entry name" value="LptF_LptG"/>
    <property type="match status" value="1"/>
</dbReference>
<evidence type="ECO:0000256" key="3">
    <source>
        <dbReference type="ARBA" id="ARBA00022692"/>
    </source>
</evidence>
<comment type="subcellular location">
    <subcellularLocation>
        <location evidence="1">Cell membrane</location>
        <topology evidence="1">Multi-pass membrane protein</topology>
    </subcellularLocation>
</comment>
<dbReference type="GO" id="GO:0043190">
    <property type="term" value="C:ATP-binding cassette (ABC) transporter complex"/>
    <property type="evidence" value="ECO:0007669"/>
    <property type="project" value="TreeGrafter"/>
</dbReference>
<comment type="caution">
    <text evidence="7">The sequence shown here is derived from an EMBL/GenBank/DDBJ whole genome shotgun (WGS) entry which is preliminary data.</text>
</comment>
<feature type="non-terminal residue" evidence="7">
    <location>
        <position position="1"/>
    </location>
</feature>
<keyword evidence="2" id="KW-1003">Cell membrane</keyword>
<accession>A0A931CSB2</accession>
<organism evidence="7 8">
    <name type="scientific">Desulfotignum balticum</name>
    <dbReference type="NCBI Taxonomy" id="115781"/>
    <lineage>
        <taxon>Bacteria</taxon>
        <taxon>Pseudomonadati</taxon>
        <taxon>Thermodesulfobacteriota</taxon>
        <taxon>Desulfobacteria</taxon>
        <taxon>Desulfobacterales</taxon>
        <taxon>Desulfobacteraceae</taxon>
        <taxon>Desulfotignum</taxon>
    </lineage>
</organism>
<feature type="transmembrane region" description="Helical" evidence="6">
    <location>
        <begin position="36"/>
        <end position="54"/>
    </location>
</feature>
<gene>
    <name evidence="7" type="ORF">H0S81_07870</name>
</gene>
<dbReference type="Proteomes" id="UP000706172">
    <property type="component" value="Unassembled WGS sequence"/>
</dbReference>
<keyword evidence="5 6" id="KW-0472">Membrane</keyword>
<dbReference type="GO" id="GO:0015920">
    <property type="term" value="P:lipopolysaccharide transport"/>
    <property type="evidence" value="ECO:0007669"/>
    <property type="project" value="TreeGrafter"/>
</dbReference>
<dbReference type="PANTHER" id="PTHR33529:SF6">
    <property type="entry name" value="YJGP_YJGQ FAMILY PERMEASE"/>
    <property type="match status" value="1"/>
</dbReference>
<evidence type="ECO:0000256" key="6">
    <source>
        <dbReference type="SAM" id="Phobius"/>
    </source>
</evidence>
<keyword evidence="3 6" id="KW-0812">Transmembrane</keyword>
<dbReference type="EMBL" id="JACCQK010000463">
    <property type="protein sequence ID" value="MBG0779828.1"/>
    <property type="molecule type" value="Genomic_DNA"/>
</dbReference>
<dbReference type="PANTHER" id="PTHR33529">
    <property type="entry name" value="SLR0882 PROTEIN-RELATED"/>
    <property type="match status" value="1"/>
</dbReference>
<name>A0A931CSB2_9BACT</name>
<feature type="transmembrane region" description="Helical" evidence="6">
    <location>
        <begin position="6"/>
        <end position="24"/>
    </location>
</feature>
<keyword evidence="4 6" id="KW-1133">Transmembrane helix</keyword>
<evidence type="ECO:0000256" key="2">
    <source>
        <dbReference type="ARBA" id="ARBA00022475"/>
    </source>
</evidence>
<dbReference type="InterPro" id="IPR005495">
    <property type="entry name" value="LptG/LptF_permease"/>
</dbReference>
<evidence type="ECO:0000313" key="7">
    <source>
        <dbReference type="EMBL" id="MBG0779828.1"/>
    </source>
</evidence>
<protein>
    <submittedName>
        <fullName evidence="7">LptF/LptG family permease</fullName>
    </submittedName>
</protein>
<evidence type="ECO:0000256" key="4">
    <source>
        <dbReference type="ARBA" id="ARBA00022989"/>
    </source>
</evidence>